<evidence type="ECO:0000313" key="3">
    <source>
        <dbReference type="Proteomes" id="UP000011087"/>
    </source>
</evidence>
<accession>L1I3F3</accession>
<reference evidence="2" key="3">
    <citation type="submission" date="2015-06" db="UniProtKB">
        <authorList>
            <consortium name="EnsemblProtists"/>
        </authorList>
    </citation>
    <scope>IDENTIFICATION</scope>
</reference>
<dbReference type="Proteomes" id="UP000011087">
    <property type="component" value="Unassembled WGS sequence"/>
</dbReference>
<protein>
    <submittedName>
        <fullName evidence="1 2">Uncharacterized protein</fullName>
    </submittedName>
</protein>
<dbReference type="AlphaFoldDB" id="L1I3F3"/>
<reference evidence="3" key="2">
    <citation type="submission" date="2012-11" db="EMBL/GenBank/DDBJ databases">
        <authorList>
            <person name="Kuo A."/>
            <person name="Curtis B.A."/>
            <person name="Tanifuji G."/>
            <person name="Burki F."/>
            <person name="Gruber A."/>
            <person name="Irimia M."/>
            <person name="Maruyama S."/>
            <person name="Arias M.C."/>
            <person name="Ball S.G."/>
            <person name="Gile G.H."/>
            <person name="Hirakawa Y."/>
            <person name="Hopkins J.F."/>
            <person name="Rensing S.A."/>
            <person name="Schmutz J."/>
            <person name="Symeonidi A."/>
            <person name="Elias M."/>
            <person name="Eveleigh R.J."/>
            <person name="Herman E.K."/>
            <person name="Klute M.J."/>
            <person name="Nakayama T."/>
            <person name="Obornik M."/>
            <person name="Reyes-Prieto A."/>
            <person name="Armbrust E.V."/>
            <person name="Aves S.J."/>
            <person name="Beiko R.G."/>
            <person name="Coutinho P."/>
            <person name="Dacks J.B."/>
            <person name="Durnford D.G."/>
            <person name="Fast N.M."/>
            <person name="Green B.R."/>
            <person name="Grisdale C."/>
            <person name="Hempe F."/>
            <person name="Henrissat B."/>
            <person name="Hoppner M.P."/>
            <person name="Ishida K.-I."/>
            <person name="Kim E."/>
            <person name="Koreny L."/>
            <person name="Kroth P.G."/>
            <person name="Liu Y."/>
            <person name="Malik S.-B."/>
            <person name="Maier U.G."/>
            <person name="McRose D."/>
            <person name="Mock T."/>
            <person name="Neilson J.A."/>
            <person name="Onodera N.T."/>
            <person name="Poole A.M."/>
            <person name="Pritham E.J."/>
            <person name="Richards T.A."/>
            <person name="Rocap G."/>
            <person name="Roy S.W."/>
            <person name="Sarai C."/>
            <person name="Schaack S."/>
            <person name="Shirato S."/>
            <person name="Slamovits C.H."/>
            <person name="Spencer D.F."/>
            <person name="Suzuki S."/>
            <person name="Worden A.Z."/>
            <person name="Zauner S."/>
            <person name="Barry K."/>
            <person name="Bell C."/>
            <person name="Bharti A.K."/>
            <person name="Crow J.A."/>
            <person name="Grimwood J."/>
            <person name="Kramer R."/>
            <person name="Lindquist E."/>
            <person name="Lucas S."/>
            <person name="Salamov A."/>
            <person name="McFadden G.I."/>
            <person name="Lane C.E."/>
            <person name="Keeling P.J."/>
            <person name="Gray M.W."/>
            <person name="Grigoriev I.V."/>
            <person name="Archibald J.M."/>
        </authorList>
    </citation>
    <scope>NUCLEOTIDE SEQUENCE</scope>
    <source>
        <strain evidence="3">CCMP2712</strain>
    </source>
</reference>
<evidence type="ECO:0000313" key="1">
    <source>
        <dbReference type="EMBL" id="EKX30748.1"/>
    </source>
</evidence>
<dbReference type="HOGENOM" id="CLU_2578940_0_0_1"/>
<gene>
    <name evidence="1" type="ORF">GUITHDRAFT_156754</name>
</gene>
<keyword evidence="3" id="KW-1185">Reference proteome</keyword>
<dbReference type="PaxDb" id="55529-EKX30748"/>
<organism evidence="1">
    <name type="scientific">Guillardia theta (strain CCMP2712)</name>
    <name type="common">Cryptophyte</name>
    <dbReference type="NCBI Taxonomy" id="905079"/>
    <lineage>
        <taxon>Eukaryota</taxon>
        <taxon>Cryptophyceae</taxon>
        <taxon>Pyrenomonadales</taxon>
        <taxon>Geminigeraceae</taxon>
        <taxon>Guillardia</taxon>
    </lineage>
</organism>
<dbReference type="RefSeq" id="XP_005817728.1">
    <property type="nucleotide sequence ID" value="XM_005817671.1"/>
</dbReference>
<dbReference type="EnsemblProtists" id="EKX30748">
    <property type="protein sequence ID" value="EKX30748"/>
    <property type="gene ID" value="GUITHDRAFT_156754"/>
</dbReference>
<dbReference type="KEGG" id="gtt:GUITHDRAFT_156754"/>
<evidence type="ECO:0000313" key="2">
    <source>
        <dbReference type="EnsemblProtists" id="EKX30748"/>
    </source>
</evidence>
<sequence>MNGNCELGHTDEIGFGDRLPRPSFFLPRWIDGSRRRRRKQRSGLSLCLQSPATARSGCFLSLAAVWAEEKRARTRRLCTYL</sequence>
<reference evidence="1 3" key="1">
    <citation type="journal article" date="2012" name="Nature">
        <title>Algal genomes reveal evolutionary mosaicism and the fate of nucleomorphs.</title>
        <authorList>
            <consortium name="DOE Joint Genome Institute"/>
            <person name="Curtis B.A."/>
            <person name="Tanifuji G."/>
            <person name="Burki F."/>
            <person name="Gruber A."/>
            <person name="Irimia M."/>
            <person name="Maruyama S."/>
            <person name="Arias M.C."/>
            <person name="Ball S.G."/>
            <person name="Gile G.H."/>
            <person name="Hirakawa Y."/>
            <person name="Hopkins J.F."/>
            <person name="Kuo A."/>
            <person name="Rensing S.A."/>
            <person name="Schmutz J."/>
            <person name="Symeonidi A."/>
            <person name="Elias M."/>
            <person name="Eveleigh R.J."/>
            <person name="Herman E.K."/>
            <person name="Klute M.J."/>
            <person name="Nakayama T."/>
            <person name="Obornik M."/>
            <person name="Reyes-Prieto A."/>
            <person name="Armbrust E.V."/>
            <person name="Aves S.J."/>
            <person name="Beiko R.G."/>
            <person name="Coutinho P."/>
            <person name="Dacks J.B."/>
            <person name="Durnford D.G."/>
            <person name="Fast N.M."/>
            <person name="Green B.R."/>
            <person name="Grisdale C.J."/>
            <person name="Hempel F."/>
            <person name="Henrissat B."/>
            <person name="Hoppner M.P."/>
            <person name="Ishida K."/>
            <person name="Kim E."/>
            <person name="Koreny L."/>
            <person name="Kroth P.G."/>
            <person name="Liu Y."/>
            <person name="Malik S.B."/>
            <person name="Maier U.G."/>
            <person name="McRose D."/>
            <person name="Mock T."/>
            <person name="Neilson J.A."/>
            <person name="Onodera N.T."/>
            <person name="Poole A.M."/>
            <person name="Pritham E.J."/>
            <person name="Richards T.A."/>
            <person name="Rocap G."/>
            <person name="Roy S.W."/>
            <person name="Sarai C."/>
            <person name="Schaack S."/>
            <person name="Shirato S."/>
            <person name="Slamovits C.H."/>
            <person name="Spencer D.F."/>
            <person name="Suzuki S."/>
            <person name="Worden A.Z."/>
            <person name="Zauner S."/>
            <person name="Barry K."/>
            <person name="Bell C."/>
            <person name="Bharti A.K."/>
            <person name="Crow J.A."/>
            <person name="Grimwood J."/>
            <person name="Kramer R."/>
            <person name="Lindquist E."/>
            <person name="Lucas S."/>
            <person name="Salamov A."/>
            <person name="McFadden G.I."/>
            <person name="Lane C.E."/>
            <person name="Keeling P.J."/>
            <person name="Gray M.W."/>
            <person name="Grigoriev I.V."/>
            <person name="Archibald J.M."/>
        </authorList>
    </citation>
    <scope>NUCLEOTIDE SEQUENCE</scope>
    <source>
        <strain evidence="1 3">CCMP2712</strain>
    </source>
</reference>
<proteinExistence type="predicted"/>
<feature type="non-terminal residue" evidence="1">
    <location>
        <position position="81"/>
    </location>
</feature>
<dbReference type="GeneID" id="17287468"/>
<dbReference type="EMBL" id="JH993604">
    <property type="protein sequence ID" value="EKX30748.1"/>
    <property type="molecule type" value="Genomic_DNA"/>
</dbReference>
<name>L1I3F3_GUITC</name>